<accession>A0A4D9EN37</accession>
<reference evidence="1 2" key="1">
    <citation type="submission" date="2019-04" db="EMBL/GenBank/DDBJ databases">
        <title>Draft genome of the big-headed turtle Platysternon megacephalum.</title>
        <authorList>
            <person name="Gong S."/>
        </authorList>
    </citation>
    <scope>NUCLEOTIDE SEQUENCE [LARGE SCALE GENOMIC DNA]</scope>
    <source>
        <strain evidence="1">DO16091913</strain>
        <tissue evidence="1">Muscle</tissue>
    </source>
</reference>
<keyword evidence="1" id="KW-0808">Transferase</keyword>
<proteinExistence type="predicted"/>
<dbReference type="AlphaFoldDB" id="A0A4D9EN37"/>
<dbReference type="OrthoDB" id="71260at2759"/>
<keyword evidence="2" id="KW-1185">Reference proteome</keyword>
<gene>
    <name evidence="1" type="ORF">DR999_PMT08531</name>
</gene>
<dbReference type="EMBL" id="QXTE01000068">
    <property type="protein sequence ID" value="TFK08512.1"/>
    <property type="molecule type" value="Genomic_DNA"/>
</dbReference>
<organism evidence="1 2">
    <name type="scientific">Platysternon megacephalum</name>
    <name type="common">big-headed turtle</name>
    <dbReference type="NCBI Taxonomy" id="55544"/>
    <lineage>
        <taxon>Eukaryota</taxon>
        <taxon>Metazoa</taxon>
        <taxon>Chordata</taxon>
        <taxon>Craniata</taxon>
        <taxon>Vertebrata</taxon>
        <taxon>Euteleostomi</taxon>
        <taxon>Archelosauria</taxon>
        <taxon>Testudinata</taxon>
        <taxon>Testudines</taxon>
        <taxon>Cryptodira</taxon>
        <taxon>Durocryptodira</taxon>
        <taxon>Testudinoidea</taxon>
        <taxon>Platysternidae</taxon>
        <taxon>Platysternon</taxon>
    </lineage>
</organism>
<keyword evidence="1" id="KW-0418">Kinase</keyword>
<comment type="caution">
    <text evidence="1">The sequence shown here is derived from an EMBL/GenBank/DDBJ whole genome shotgun (WGS) entry which is preliminary data.</text>
</comment>
<dbReference type="STRING" id="55544.A0A4D9EN37"/>
<sequence>MIGGLIVDIHGQMHPEQWVELGFTLSKASLNSGKFSASGSSICYLAIQVHSVSFETLLRGSRSLGKFIDEQDNNWYLCVPSPTNPKPKTGSYYNGGFIMKTFGSRYTGIVAAIHIELPQWVRDIKEYPKFCKALARAIINF</sequence>
<name>A0A4D9EN37_9SAUR</name>
<dbReference type="Proteomes" id="UP000297703">
    <property type="component" value="Unassembled WGS sequence"/>
</dbReference>
<dbReference type="GO" id="GO:0016301">
    <property type="term" value="F:kinase activity"/>
    <property type="evidence" value="ECO:0007669"/>
    <property type="project" value="UniProtKB-KW"/>
</dbReference>
<protein>
    <submittedName>
        <fullName evidence="1">Protein kinase C-binding protein 1</fullName>
    </submittedName>
</protein>
<reference evidence="1 2" key="2">
    <citation type="submission" date="2019-04" db="EMBL/GenBank/DDBJ databases">
        <title>The genome sequence of big-headed turtle.</title>
        <authorList>
            <person name="Gong S."/>
        </authorList>
    </citation>
    <scope>NUCLEOTIDE SEQUENCE [LARGE SCALE GENOMIC DNA]</scope>
    <source>
        <strain evidence="1">DO16091913</strain>
        <tissue evidence="1">Muscle</tissue>
    </source>
</reference>
<evidence type="ECO:0000313" key="1">
    <source>
        <dbReference type="EMBL" id="TFK08512.1"/>
    </source>
</evidence>
<evidence type="ECO:0000313" key="2">
    <source>
        <dbReference type="Proteomes" id="UP000297703"/>
    </source>
</evidence>